<reference evidence="1 2" key="1">
    <citation type="journal article" date="2019" name="Commun. Biol.">
        <title>The bagworm genome reveals a unique fibroin gene that provides high tensile strength.</title>
        <authorList>
            <person name="Kono N."/>
            <person name="Nakamura H."/>
            <person name="Ohtoshi R."/>
            <person name="Tomita M."/>
            <person name="Numata K."/>
            <person name="Arakawa K."/>
        </authorList>
    </citation>
    <scope>NUCLEOTIDE SEQUENCE [LARGE SCALE GENOMIC DNA]</scope>
</reference>
<comment type="caution">
    <text evidence="1">The sequence shown here is derived from an EMBL/GenBank/DDBJ whole genome shotgun (WGS) entry which is preliminary data.</text>
</comment>
<dbReference type="Proteomes" id="UP000299102">
    <property type="component" value="Unassembled WGS sequence"/>
</dbReference>
<proteinExistence type="predicted"/>
<dbReference type="AlphaFoldDB" id="A0A4C1W8D3"/>
<evidence type="ECO:0000313" key="1">
    <source>
        <dbReference type="EMBL" id="GBP47283.1"/>
    </source>
</evidence>
<sequence length="85" mass="9691">MISPPVGCSLSTVSCGHSSRFAQEIGSVEPSVRFIKVGRRVSCRVISDVQFRRYPPPTFHRRVPPIRLGDERQRFERPWVGADPR</sequence>
<evidence type="ECO:0000313" key="2">
    <source>
        <dbReference type="Proteomes" id="UP000299102"/>
    </source>
</evidence>
<dbReference type="EMBL" id="BGZK01000499">
    <property type="protein sequence ID" value="GBP47283.1"/>
    <property type="molecule type" value="Genomic_DNA"/>
</dbReference>
<keyword evidence="2" id="KW-1185">Reference proteome</keyword>
<protein>
    <submittedName>
        <fullName evidence="1">Uncharacterized protein</fullName>
    </submittedName>
</protein>
<accession>A0A4C1W8D3</accession>
<organism evidence="1 2">
    <name type="scientific">Eumeta variegata</name>
    <name type="common">Bagworm moth</name>
    <name type="synonym">Eumeta japonica</name>
    <dbReference type="NCBI Taxonomy" id="151549"/>
    <lineage>
        <taxon>Eukaryota</taxon>
        <taxon>Metazoa</taxon>
        <taxon>Ecdysozoa</taxon>
        <taxon>Arthropoda</taxon>
        <taxon>Hexapoda</taxon>
        <taxon>Insecta</taxon>
        <taxon>Pterygota</taxon>
        <taxon>Neoptera</taxon>
        <taxon>Endopterygota</taxon>
        <taxon>Lepidoptera</taxon>
        <taxon>Glossata</taxon>
        <taxon>Ditrysia</taxon>
        <taxon>Tineoidea</taxon>
        <taxon>Psychidae</taxon>
        <taxon>Oiketicinae</taxon>
        <taxon>Eumeta</taxon>
    </lineage>
</organism>
<gene>
    <name evidence="1" type="ORF">EVAR_38047_1</name>
</gene>
<name>A0A4C1W8D3_EUMVA</name>